<organism evidence="1 2">
    <name type="scientific">Hymenobacter polaris</name>
    <dbReference type="NCBI Taxonomy" id="2682546"/>
    <lineage>
        <taxon>Bacteria</taxon>
        <taxon>Pseudomonadati</taxon>
        <taxon>Bacteroidota</taxon>
        <taxon>Cytophagia</taxon>
        <taxon>Cytophagales</taxon>
        <taxon>Hymenobacteraceae</taxon>
        <taxon>Hymenobacter</taxon>
    </lineage>
</organism>
<evidence type="ECO:0000313" key="2">
    <source>
        <dbReference type="Proteomes" id="UP000559626"/>
    </source>
</evidence>
<dbReference type="RefSeq" id="WP_169532307.1">
    <property type="nucleotide sequence ID" value="NZ_JABBGH010000002.1"/>
</dbReference>
<dbReference type="AlphaFoldDB" id="A0A7Y0AGB5"/>
<comment type="caution">
    <text evidence="1">The sequence shown here is derived from an EMBL/GenBank/DDBJ whole genome shotgun (WGS) entry which is preliminary data.</text>
</comment>
<name>A0A7Y0AGB5_9BACT</name>
<proteinExistence type="predicted"/>
<protein>
    <submittedName>
        <fullName evidence="1">Histidine phosphatase family protein</fullName>
    </submittedName>
</protein>
<gene>
    <name evidence="1" type="ORF">HHL22_15830</name>
</gene>
<dbReference type="EMBL" id="JABBGH010000002">
    <property type="protein sequence ID" value="NML66677.1"/>
    <property type="molecule type" value="Genomic_DNA"/>
</dbReference>
<dbReference type="Proteomes" id="UP000559626">
    <property type="component" value="Unassembled WGS sequence"/>
</dbReference>
<sequence length="194" mass="21265">MPETTSYDTLPAPLGPVLPPEAAAPPVLRVVIIRHGEKPAEGDNLSCAGLNRALALPAVLDQLLPAPPTYTYVPIIGTNDDSTSQARMFQTVTPYAVRHNLCVNSDYAVEDAKGLAHELRRQRGTALLVWEHNNIPRIAKRLGIKHPPKWPDADFDSIWLIEFHGGGAKGKAKRPTLTITQERIQPATTYPATW</sequence>
<keyword evidence="2" id="KW-1185">Reference proteome</keyword>
<evidence type="ECO:0000313" key="1">
    <source>
        <dbReference type="EMBL" id="NML66677.1"/>
    </source>
</evidence>
<accession>A0A7Y0AGB5</accession>
<reference evidence="1 2" key="1">
    <citation type="submission" date="2020-04" db="EMBL/GenBank/DDBJ databases">
        <title>Hymenobacter polaris sp. nov., isolated from Arctic soil.</title>
        <authorList>
            <person name="Dahal R.H."/>
        </authorList>
    </citation>
    <scope>NUCLEOTIDE SEQUENCE [LARGE SCALE GENOMIC DNA]</scope>
    <source>
        <strain evidence="1 2">RP-2-7</strain>
    </source>
</reference>